<organism evidence="1 2">
    <name type="scientific">Calocera viscosa (strain TUFC12733)</name>
    <dbReference type="NCBI Taxonomy" id="1330018"/>
    <lineage>
        <taxon>Eukaryota</taxon>
        <taxon>Fungi</taxon>
        <taxon>Dikarya</taxon>
        <taxon>Basidiomycota</taxon>
        <taxon>Agaricomycotina</taxon>
        <taxon>Dacrymycetes</taxon>
        <taxon>Dacrymycetales</taxon>
        <taxon>Dacrymycetaceae</taxon>
        <taxon>Calocera</taxon>
    </lineage>
</organism>
<gene>
    <name evidence="1" type="ORF">CALVIDRAFT_561246</name>
</gene>
<evidence type="ECO:0000313" key="1">
    <source>
        <dbReference type="EMBL" id="KZO99384.1"/>
    </source>
</evidence>
<evidence type="ECO:0000313" key="2">
    <source>
        <dbReference type="Proteomes" id="UP000076738"/>
    </source>
</evidence>
<dbReference type="Proteomes" id="UP000076738">
    <property type="component" value="Unassembled WGS sequence"/>
</dbReference>
<name>A0A167Q3T7_CALVF</name>
<dbReference type="EMBL" id="KV417272">
    <property type="protein sequence ID" value="KZO99384.1"/>
    <property type="molecule type" value="Genomic_DNA"/>
</dbReference>
<keyword evidence="2" id="KW-1185">Reference proteome</keyword>
<proteinExistence type="predicted"/>
<accession>A0A167Q3T7</accession>
<protein>
    <submittedName>
        <fullName evidence="1">Uncharacterized protein</fullName>
    </submittedName>
</protein>
<dbReference type="OrthoDB" id="10406100at2759"/>
<reference evidence="1 2" key="1">
    <citation type="journal article" date="2016" name="Mol. Biol. Evol.">
        <title>Comparative Genomics of Early-Diverging Mushroom-Forming Fungi Provides Insights into the Origins of Lignocellulose Decay Capabilities.</title>
        <authorList>
            <person name="Nagy L.G."/>
            <person name="Riley R."/>
            <person name="Tritt A."/>
            <person name="Adam C."/>
            <person name="Daum C."/>
            <person name="Floudas D."/>
            <person name="Sun H."/>
            <person name="Yadav J.S."/>
            <person name="Pangilinan J."/>
            <person name="Larsson K.H."/>
            <person name="Matsuura K."/>
            <person name="Barry K."/>
            <person name="Labutti K."/>
            <person name="Kuo R."/>
            <person name="Ohm R.A."/>
            <person name="Bhattacharya S.S."/>
            <person name="Shirouzu T."/>
            <person name="Yoshinaga Y."/>
            <person name="Martin F.M."/>
            <person name="Grigoriev I.V."/>
            <person name="Hibbett D.S."/>
        </authorList>
    </citation>
    <scope>NUCLEOTIDE SEQUENCE [LARGE SCALE GENOMIC DNA]</scope>
    <source>
        <strain evidence="1 2">TUFC12733</strain>
    </source>
</reference>
<sequence length="185" mass="21212">MAQRLPTQTPDALHRMDSATRLTLQKWSSQGFAPIDGSDPKNQLYLAFYNRGSNPIWRLLLCTPQQDASALGTTFGVVATPNWTFETEVTTSTPFARIRLTEVNDYFHGYLAWNLACVSVSGIRYPQEWVWRAIEHLQDYAGYFGYIRKREVLEPEIRSFLSRLPYQPGQVATLDFRGPPNEYTV</sequence>
<dbReference type="AlphaFoldDB" id="A0A167Q3T7"/>